<dbReference type="InterPro" id="IPR015422">
    <property type="entry name" value="PyrdxlP-dep_Trfase_small"/>
</dbReference>
<gene>
    <name evidence="1" type="ORF">MNBD_GAMMA08-927</name>
</gene>
<dbReference type="EMBL" id="UOFH01000352">
    <property type="protein sequence ID" value="VAW66658.1"/>
    <property type="molecule type" value="Genomic_DNA"/>
</dbReference>
<protein>
    <submittedName>
        <fullName evidence="1">Uncharacterized protein</fullName>
    </submittedName>
</protein>
<feature type="non-terminal residue" evidence="1">
    <location>
        <position position="1"/>
    </location>
</feature>
<dbReference type="AlphaFoldDB" id="A0A3B0XEF2"/>
<accession>A0A3B0XEF2</accession>
<reference evidence="1" key="1">
    <citation type="submission" date="2018-06" db="EMBL/GenBank/DDBJ databases">
        <authorList>
            <person name="Zhirakovskaya E."/>
        </authorList>
    </citation>
    <scope>NUCLEOTIDE SEQUENCE</scope>
</reference>
<name>A0A3B0XEF2_9ZZZZ</name>
<evidence type="ECO:0000313" key="1">
    <source>
        <dbReference type="EMBL" id="VAW66658.1"/>
    </source>
</evidence>
<proteinExistence type="predicted"/>
<sequence>RLRITLRADHTMQDIERLVSLLDACILEAGLTS</sequence>
<organism evidence="1">
    <name type="scientific">hydrothermal vent metagenome</name>
    <dbReference type="NCBI Taxonomy" id="652676"/>
    <lineage>
        <taxon>unclassified sequences</taxon>
        <taxon>metagenomes</taxon>
        <taxon>ecological metagenomes</taxon>
    </lineage>
</organism>
<dbReference type="Gene3D" id="3.90.1150.10">
    <property type="entry name" value="Aspartate Aminotransferase, domain 1"/>
    <property type="match status" value="1"/>
</dbReference>